<comment type="similarity">
    <text evidence="2">Belongs to the synaptophysin/synaptobrevin family.</text>
</comment>
<keyword evidence="4 8" id="KW-1133">Transmembrane helix</keyword>
<evidence type="ECO:0000256" key="2">
    <source>
        <dbReference type="ARBA" id="ARBA00006476"/>
    </source>
</evidence>
<dbReference type="GO" id="GO:0030672">
    <property type="term" value="C:synaptic vesicle membrane"/>
    <property type="evidence" value="ECO:0007669"/>
    <property type="project" value="TreeGrafter"/>
</dbReference>
<evidence type="ECO:0000256" key="6">
    <source>
        <dbReference type="ARBA" id="ARBA00023180"/>
    </source>
</evidence>
<reference evidence="10 11" key="1">
    <citation type="submission" date="2024-02" db="EMBL/GenBank/DDBJ databases">
        <title>Chromosome-scale genome assembly of the rough periwinkle Littorina saxatilis.</title>
        <authorList>
            <person name="De Jode A."/>
            <person name="Faria R."/>
            <person name="Formenti G."/>
            <person name="Sims Y."/>
            <person name="Smith T.P."/>
            <person name="Tracey A."/>
            <person name="Wood J.M.D."/>
            <person name="Zagrodzka Z.B."/>
            <person name="Johannesson K."/>
            <person name="Butlin R.K."/>
            <person name="Leder E.H."/>
        </authorList>
    </citation>
    <scope>NUCLEOTIDE SEQUENCE [LARGE SCALE GENOMIC DNA]</scope>
    <source>
        <strain evidence="10">Snail1</strain>
        <tissue evidence="10">Muscle</tissue>
    </source>
</reference>
<evidence type="ECO:0000259" key="9">
    <source>
        <dbReference type="PROSITE" id="PS51225"/>
    </source>
</evidence>
<comment type="subcellular location">
    <subcellularLocation>
        <location evidence="1">Membrane</location>
        <topology evidence="1">Multi-pass membrane protein</topology>
    </subcellularLocation>
</comment>
<evidence type="ECO:0000256" key="1">
    <source>
        <dbReference type="ARBA" id="ARBA00004141"/>
    </source>
</evidence>
<evidence type="ECO:0000256" key="5">
    <source>
        <dbReference type="ARBA" id="ARBA00023136"/>
    </source>
</evidence>
<dbReference type="PRINTS" id="PR00220">
    <property type="entry name" value="SYNAPTOPHYSN"/>
</dbReference>
<gene>
    <name evidence="10" type="ORF">V1264_020271</name>
</gene>
<feature type="transmembrane region" description="Helical" evidence="8">
    <location>
        <begin position="133"/>
        <end position="154"/>
    </location>
</feature>
<evidence type="ECO:0000313" key="10">
    <source>
        <dbReference type="EMBL" id="KAK7101974.1"/>
    </source>
</evidence>
<dbReference type="Proteomes" id="UP001374579">
    <property type="component" value="Unassembled WGS sequence"/>
</dbReference>
<comment type="caution">
    <text evidence="10">The sequence shown here is derived from an EMBL/GenBank/DDBJ whole genome shotgun (WGS) entry which is preliminary data.</text>
</comment>
<dbReference type="InterPro" id="IPR008253">
    <property type="entry name" value="Marvel"/>
</dbReference>
<name>A0AAN9GBY5_9CAEN</name>
<evidence type="ECO:0000256" key="4">
    <source>
        <dbReference type="ARBA" id="ARBA00022989"/>
    </source>
</evidence>
<feature type="transmembrane region" description="Helical" evidence="8">
    <location>
        <begin position="21"/>
        <end position="41"/>
    </location>
</feature>
<evidence type="ECO:0000256" key="8">
    <source>
        <dbReference type="SAM" id="Phobius"/>
    </source>
</evidence>
<proteinExistence type="inferred from homology"/>
<dbReference type="EMBL" id="JBAMIC010000010">
    <property type="protein sequence ID" value="KAK7101974.1"/>
    <property type="molecule type" value="Genomic_DNA"/>
</dbReference>
<sequence length="250" mass="27350">MEAAGQIASNFNAGVFKEPRGFLKLIQFVLSIFAFATTTSFTSSSTFNVKCNETYSASITFEYGYPFDLESVCVKSPACNKTNPQDVCLLAGAQSSSQFYVFVGVIVMLYCMAALVLYIFFDELYRKNNRIIVGDFVVSIVLTLLWLISASAWASGLSDVKEYTDPAEGGFFDNGSFFPECKDASKTGSCTVVNVGNYGSLNASVIFGFLNMMVWVGNLWFLYKETPWFKVQSKPPAGTPGESTGAANVY</sequence>
<dbReference type="InterPro" id="IPR001285">
    <property type="entry name" value="Synaptophysin/porin"/>
</dbReference>
<feature type="transmembrane region" description="Helical" evidence="8">
    <location>
        <begin position="203"/>
        <end position="223"/>
    </location>
</feature>
<evidence type="ECO:0000256" key="7">
    <source>
        <dbReference type="PROSITE-ProRule" id="PRU00581"/>
    </source>
</evidence>
<keyword evidence="3 7" id="KW-0812">Transmembrane</keyword>
<dbReference type="Pfam" id="PF01284">
    <property type="entry name" value="MARVEL"/>
    <property type="match status" value="1"/>
</dbReference>
<feature type="domain" description="MARVEL" evidence="9">
    <location>
        <begin position="15"/>
        <end position="227"/>
    </location>
</feature>
<dbReference type="PROSITE" id="PS51225">
    <property type="entry name" value="MARVEL"/>
    <property type="match status" value="1"/>
</dbReference>
<accession>A0AAN9GBY5</accession>
<keyword evidence="5 7" id="KW-0472">Membrane</keyword>
<keyword evidence="11" id="KW-1185">Reference proteome</keyword>
<dbReference type="PANTHER" id="PTHR10306">
    <property type="entry name" value="SYNAPTOPHYSIN"/>
    <property type="match status" value="1"/>
</dbReference>
<dbReference type="PANTHER" id="PTHR10306:SF17">
    <property type="entry name" value="MARVEL DOMAIN-CONTAINING PROTEIN"/>
    <property type="match status" value="1"/>
</dbReference>
<keyword evidence="6" id="KW-0325">Glycoprotein</keyword>
<organism evidence="10 11">
    <name type="scientific">Littorina saxatilis</name>
    <dbReference type="NCBI Taxonomy" id="31220"/>
    <lineage>
        <taxon>Eukaryota</taxon>
        <taxon>Metazoa</taxon>
        <taxon>Spiralia</taxon>
        <taxon>Lophotrochozoa</taxon>
        <taxon>Mollusca</taxon>
        <taxon>Gastropoda</taxon>
        <taxon>Caenogastropoda</taxon>
        <taxon>Littorinimorpha</taxon>
        <taxon>Littorinoidea</taxon>
        <taxon>Littorinidae</taxon>
        <taxon>Littorina</taxon>
    </lineage>
</organism>
<dbReference type="AlphaFoldDB" id="A0AAN9GBY5"/>
<feature type="transmembrane region" description="Helical" evidence="8">
    <location>
        <begin position="99"/>
        <end position="121"/>
    </location>
</feature>
<protein>
    <recommendedName>
        <fullName evidence="9">MARVEL domain-containing protein</fullName>
    </recommendedName>
</protein>
<evidence type="ECO:0000313" key="11">
    <source>
        <dbReference type="Proteomes" id="UP001374579"/>
    </source>
</evidence>
<evidence type="ECO:0000256" key="3">
    <source>
        <dbReference type="ARBA" id="ARBA00022692"/>
    </source>
</evidence>